<dbReference type="Proteomes" id="UP000593574">
    <property type="component" value="Unassembled WGS sequence"/>
</dbReference>
<comment type="caution">
    <text evidence="1">The sequence shown here is derived from an EMBL/GenBank/DDBJ whole genome shotgun (WGS) entry which is preliminary data.</text>
</comment>
<gene>
    <name evidence="1" type="ORF">Golax_003209</name>
</gene>
<evidence type="ECO:0000313" key="1">
    <source>
        <dbReference type="EMBL" id="MBA0722541.1"/>
    </source>
</evidence>
<keyword evidence="2" id="KW-1185">Reference proteome</keyword>
<proteinExistence type="predicted"/>
<evidence type="ECO:0000313" key="2">
    <source>
        <dbReference type="Proteomes" id="UP000593574"/>
    </source>
</evidence>
<sequence length="43" mass="4995">MDKHIFRALAQYWNNAYSCFSFGKVYLVPTVEDIYGLAISPKH</sequence>
<organism evidence="1 2">
    <name type="scientific">Gossypium laxum</name>
    <dbReference type="NCBI Taxonomy" id="34288"/>
    <lineage>
        <taxon>Eukaryota</taxon>
        <taxon>Viridiplantae</taxon>
        <taxon>Streptophyta</taxon>
        <taxon>Embryophyta</taxon>
        <taxon>Tracheophyta</taxon>
        <taxon>Spermatophyta</taxon>
        <taxon>Magnoliopsida</taxon>
        <taxon>eudicotyledons</taxon>
        <taxon>Gunneridae</taxon>
        <taxon>Pentapetalae</taxon>
        <taxon>rosids</taxon>
        <taxon>malvids</taxon>
        <taxon>Malvales</taxon>
        <taxon>Malvaceae</taxon>
        <taxon>Malvoideae</taxon>
        <taxon>Gossypium</taxon>
    </lineage>
</organism>
<protein>
    <submittedName>
        <fullName evidence="1">Uncharacterized protein</fullName>
    </submittedName>
</protein>
<accession>A0A7J9AEN1</accession>
<dbReference type="EMBL" id="JABEZV010000010">
    <property type="protein sequence ID" value="MBA0722541.1"/>
    <property type="molecule type" value="Genomic_DNA"/>
</dbReference>
<name>A0A7J9AEN1_9ROSI</name>
<dbReference type="AlphaFoldDB" id="A0A7J9AEN1"/>
<reference evidence="1 2" key="1">
    <citation type="journal article" date="2019" name="Genome Biol. Evol.">
        <title>Insights into the evolution of the New World diploid cottons (Gossypium, subgenus Houzingenia) based on genome sequencing.</title>
        <authorList>
            <person name="Grover C.E."/>
            <person name="Arick M.A. 2nd"/>
            <person name="Thrash A."/>
            <person name="Conover J.L."/>
            <person name="Sanders W.S."/>
            <person name="Peterson D.G."/>
            <person name="Frelichowski J.E."/>
            <person name="Scheffler J.A."/>
            <person name="Scheffler B.E."/>
            <person name="Wendel J.F."/>
        </authorList>
    </citation>
    <scope>NUCLEOTIDE SEQUENCE [LARGE SCALE GENOMIC DNA]</scope>
    <source>
        <strain evidence="1">4</strain>
        <tissue evidence="1">Leaf</tissue>
    </source>
</reference>